<sequence>MQLFDVYPLYDITPVKGKGAYVFDKEENKYLDLYGGHAVISIGHSHPAYVNSISKQVAQLGFYSNSIKNPLQNELADKLEKASGIKDYNLFLCNSGAEANENALKVASFYTGKDRVIYFDNAFHGRTSGVVSVTDNENIKAPFNQNHKATKLAPEDTVALEEELKKGDVAAVIFEVIQGVGGLDEASSEFYQKTAELCKKYHSVLIADEVQSGYGRTGDFFAYQKHGIRPDIISIAKGMGNGFPIGGVLIDEAIQAKPGMLGTTFGGNHLACAAGISVLEVIEKEDLLKNATELFEYVKEKAAEIPQIKKIKGRGLMIGLEFDFEIAQLRKDLLYKHQIFTGASANKKLLRILPPLNIQKEHFDALFKALRTALK</sequence>
<dbReference type="Gene3D" id="3.90.1150.10">
    <property type="entry name" value="Aspartate Aminotransferase, domain 1"/>
    <property type="match status" value="1"/>
</dbReference>
<evidence type="ECO:0000256" key="5">
    <source>
        <dbReference type="RuleBase" id="RU003560"/>
    </source>
</evidence>
<accession>A0A1T5ATN2</accession>
<dbReference type="Pfam" id="PF00202">
    <property type="entry name" value="Aminotran_3"/>
    <property type="match status" value="1"/>
</dbReference>
<gene>
    <name evidence="6" type="ORF">SAMN05660776_0845</name>
</gene>
<dbReference type="PROSITE" id="PS00600">
    <property type="entry name" value="AA_TRANSFER_CLASS_3"/>
    <property type="match status" value="1"/>
</dbReference>
<comment type="cofactor">
    <cofactor evidence="1">
        <name>pyridoxal 5'-phosphate</name>
        <dbReference type="ChEBI" id="CHEBI:597326"/>
    </cofactor>
</comment>
<dbReference type="GO" id="GO:0008483">
    <property type="term" value="F:transaminase activity"/>
    <property type="evidence" value="ECO:0007669"/>
    <property type="project" value="UniProtKB-KW"/>
</dbReference>
<evidence type="ECO:0000256" key="4">
    <source>
        <dbReference type="ARBA" id="ARBA00022898"/>
    </source>
</evidence>
<dbReference type="Proteomes" id="UP000190230">
    <property type="component" value="Unassembled WGS sequence"/>
</dbReference>
<protein>
    <submittedName>
        <fullName evidence="6">Acetylornithine aminotransferase</fullName>
    </submittedName>
</protein>
<reference evidence="7" key="1">
    <citation type="submission" date="2017-02" db="EMBL/GenBank/DDBJ databases">
        <authorList>
            <person name="Varghese N."/>
            <person name="Submissions S."/>
        </authorList>
    </citation>
    <scope>NUCLEOTIDE SEQUENCE [LARGE SCALE GENOMIC DNA]</scope>
    <source>
        <strain evidence="7">DSM 23405</strain>
    </source>
</reference>
<dbReference type="STRING" id="241145.SAMN05660776_0845"/>
<comment type="similarity">
    <text evidence="5">Belongs to the class-III pyridoxal-phosphate-dependent aminotransferase family.</text>
</comment>
<dbReference type="GO" id="GO:0030170">
    <property type="term" value="F:pyridoxal phosphate binding"/>
    <property type="evidence" value="ECO:0007669"/>
    <property type="project" value="InterPro"/>
</dbReference>
<keyword evidence="7" id="KW-1185">Reference proteome</keyword>
<organism evidence="6 7">
    <name type="scientific">Salegentibacter holothuriorum</name>
    <dbReference type="NCBI Taxonomy" id="241145"/>
    <lineage>
        <taxon>Bacteria</taxon>
        <taxon>Pseudomonadati</taxon>
        <taxon>Bacteroidota</taxon>
        <taxon>Flavobacteriia</taxon>
        <taxon>Flavobacteriales</taxon>
        <taxon>Flavobacteriaceae</taxon>
        <taxon>Salegentibacter</taxon>
    </lineage>
</organism>
<evidence type="ECO:0000256" key="3">
    <source>
        <dbReference type="ARBA" id="ARBA00022679"/>
    </source>
</evidence>
<dbReference type="PANTHER" id="PTHR11986">
    <property type="entry name" value="AMINOTRANSFERASE CLASS III"/>
    <property type="match status" value="1"/>
</dbReference>
<evidence type="ECO:0000313" key="6">
    <source>
        <dbReference type="EMBL" id="SKB38159.1"/>
    </source>
</evidence>
<keyword evidence="2 6" id="KW-0032">Aminotransferase</keyword>
<dbReference type="InterPro" id="IPR049704">
    <property type="entry name" value="Aminotrans_3_PPA_site"/>
</dbReference>
<dbReference type="InterPro" id="IPR015422">
    <property type="entry name" value="PyrdxlP-dep_Trfase_small"/>
</dbReference>
<dbReference type="GO" id="GO:0042802">
    <property type="term" value="F:identical protein binding"/>
    <property type="evidence" value="ECO:0007669"/>
    <property type="project" value="TreeGrafter"/>
</dbReference>
<dbReference type="PIRSF" id="PIRSF000521">
    <property type="entry name" value="Transaminase_4ab_Lys_Orn"/>
    <property type="match status" value="1"/>
</dbReference>
<dbReference type="EMBL" id="FUYY01000001">
    <property type="protein sequence ID" value="SKB38159.1"/>
    <property type="molecule type" value="Genomic_DNA"/>
</dbReference>
<dbReference type="Gene3D" id="3.40.640.10">
    <property type="entry name" value="Type I PLP-dependent aspartate aminotransferase-like (Major domain)"/>
    <property type="match status" value="1"/>
</dbReference>
<dbReference type="InterPro" id="IPR005814">
    <property type="entry name" value="Aminotrans_3"/>
</dbReference>
<evidence type="ECO:0000256" key="1">
    <source>
        <dbReference type="ARBA" id="ARBA00001933"/>
    </source>
</evidence>
<dbReference type="FunFam" id="3.40.640.10:FF:000004">
    <property type="entry name" value="Acetylornithine aminotransferase"/>
    <property type="match status" value="1"/>
</dbReference>
<name>A0A1T5ATN2_9FLAO</name>
<dbReference type="CDD" id="cd00610">
    <property type="entry name" value="OAT_like"/>
    <property type="match status" value="1"/>
</dbReference>
<dbReference type="InterPro" id="IPR050103">
    <property type="entry name" value="Class-III_PLP-dep_AT"/>
</dbReference>
<dbReference type="InterPro" id="IPR015421">
    <property type="entry name" value="PyrdxlP-dep_Trfase_major"/>
</dbReference>
<dbReference type="AlphaFoldDB" id="A0A1T5ATN2"/>
<dbReference type="OrthoDB" id="9801052at2"/>
<evidence type="ECO:0000313" key="7">
    <source>
        <dbReference type="Proteomes" id="UP000190230"/>
    </source>
</evidence>
<evidence type="ECO:0000256" key="2">
    <source>
        <dbReference type="ARBA" id="ARBA00022576"/>
    </source>
</evidence>
<dbReference type="PANTHER" id="PTHR11986:SF79">
    <property type="entry name" value="ACETYLORNITHINE AMINOTRANSFERASE, MITOCHONDRIAL"/>
    <property type="match status" value="1"/>
</dbReference>
<dbReference type="RefSeq" id="WP_079719448.1">
    <property type="nucleotide sequence ID" value="NZ_FUYY01000001.1"/>
</dbReference>
<keyword evidence="3 6" id="KW-0808">Transferase</keyword>
<keyword evidence="4 5" id="KW-0663">Pyridoxal phosphate</keyword>
<proteinExistence type="inferred from homology"/>
<dbReference type="InterPro" id="IPR015424">
    <property type="entry name" value="PyrdxlP-dep_Trfase"/>
</dbReference>
<dbReference type="SUPFAM" id="SSF53383">
    <property type="entry name" value="PLP-dependent transferases"/>
    <property type="match status" value="1"/>
</dbReference>